<dbReference type="Proteomes" id="UP000220192">
    <property type="component" value="Unassembled WGS sequence"/>
</dbReference>
<accession>A0A2A7DDZ9</accession>
<dbReference type="Gene3D" id="1.10.287.850">
    <property type="entry name" value="HP0062-like domain"/>
    <property type="match status" value="1"/>
</dbReference>
<gene>
    <name evidence="4" type="ORF">CON16_06780</name>
</gene>
<evidence type="ECO:0000259" key="3">
    <source>
        <dbReference type="Pfam" id="PF14449"/>
    </source>
</evidence>
<organism evidence="4 5">
    <name type="scientific">Bacillus anthracis</name>
    <name type="common">anthrax bacterium</name>
    <dbReference type="NCBI Taxonomy" id="1392"/>
    <lineage>
        <taxon>Bacteria</taxon>
        <taxon>Bacillati</taxon>
        <taxon>Bacillota</taxon>
        <taxon>Bacilli</taxon>
        <taxon>Bacillales</taxon>
        <taxon>Bacillaceae</taxon>
        <taxon>Bacillus</taxon>
        <taxon>Bacillus cereus group</taxon>
    </lineage>
</organism>
<name>A0A2A7DDZ9_BACAN</name>
<reference evidence="4 5" key="1">
    <citation type="submission" date="2017-09" db="EMBL/GenBank/DDBJ databases">
        <title>Large-scale bioinformatics analysis of Bacillus genomes uncovers conserved roles of natural products in bacterial physiology.</title>
        <authorList>
            <consortium name="Agbiome Team Llc"/>
            <person name="Bleich R.M."/>
            <person name="Grubbs K.J."/>
            <person name="Santa Maria K.C."/>
            <person name="Allen S.E."/>
            <person name="Farag S."/>
            <person name="Shank E.A."/>
            <person name="Bowers A."/>
        </authorList>
    </citation>
    <scope>NUCLEOTIDE SEQUENCE [LARGE SCALE GENOMIC DNA]</scope>
    <source>
        <strain evidence="4 5">AFS095574</strain>
    </source>
</reference>
<dbReference type="InterPro" id="IPR036689">
    <property type="entry name" value="ESAT-6-like_sf"/>
</dbReference>
<dbReference type="RefSeq" id="WP_087957610.1">
    <property type="nucleotide sequence ID" value="NZ_NVLX01000007.1"/>
</dbReference>
<dbReference type="AlphaFoldDB" id="A0A2A7DDZ9"/>
<protein>
    <submittedName>
        <fullName evidence="4">WXG100 family type VII secretion target</fullName>
    </submittedName>
</protein>
<dbReference type="NCBIfam" id="TIGR03930">
    <property type="entry name" value="WXG100_ESAT6"/>
    <property type="match status" value="1"/>
</dbReference>
<comment type="caution">
    <text evidence="4">The sequence shown here is derived from an EMBL/GenBank/DDBJ whole genome shotgun (WGS) entry which is preliminary data.</text>
</comment>
<dbReference type="Pfam" id="PF14449">
    <property type="entry name" value="PT-TG"/>
    <property type="match status" value="1"/>
</dbReference>
<evidence type="ECO:0000256" key="2">
    <source>
        <dbReference type="ARBA" id="ARBA00022525"/>
    </source>
</evidence>
<evidence type="ECO:0000313" key="4">
    <source>
        <dbReference type="EMBL" id="PDZ18135.1"/>
    </source>
</evidence>
<dbReference type="SUPFAM" id="SSF140453">
    <property type="entry name" value="EsxAB dimer-like"/>
    <property type="match status" value="1"/>
</dbReference>
<dbReference type="GO" id="GO:0005576">
    <property type="term" value="C:extracellular region"/>
    <property type="evidence" value="ECO:0007669"/>
    <property type="project" value="UniProtKB-SubCell"/>
</dbReference>
<comment type="subcellular location">
    <subcellularLocation>
        <location evidence="1">Secreted</location>
    </subcellularLocation>
</comment>
<dbReference type="InterPro" id="IPR010310">
    <property type="entry name" value="T7SS_ESAT-6-like"/>
</dbReference>
<dbReference type="InterPro" id="IPR027797">
    <property type="entry name" value="PT-TG_dom"/>
</dbReference>
<feature type="domain" description="Pre-toxin TG" evidence="3">
    <location>
        <begin position="114"/>
        <end position="173"/>
    </location>
</feature>
<evidence type="ECO:0000256" key="1">
    <source>
        <dbReference type="ARBA" id="ARBA00004613"/>
    </source>
</evidence>
<proteinExistence type="predicted"/>
<dbReference type="EMBL" id="NVLX01000007">
    <property type="protein sequence ID" value="PDZ18135.1"/>
    <property type="molecule type" value="Genomic_DNA"/>
</dbReference>
<keyword evidence="2" id="KW-0964">Secreted</keyword>
<sequence>MVQIKVTPEMLEEVANRASNTRIALESIHNNLCNEIDHLCFQWIGASNQQFVQMFNDARPKVFTSINSIIQVEEDLKRIAEKFRNTDNQDVTMEEGAMCGKPSSEEKGFDGGKLARDIAGEISGEYDVRRVWDGIDPSTGEKLSGWERAGAGVMAVAGLTPFGKIAKVGKGVKMTAKATEAVNTAKKVPVGGANVVKGTGNNSSSKDVYGPYYDEAKKLHETNPDWYPNPDESTIVKGKELKEARADYQALVRRGELEKGHHVQGLSFGGENVSSNIKNTGESTIRREQIDDLNLDFYHEMGYGKENAKVLKIHENENGIIVFGNNPQHTEVTVFQNKVLKWQRENGKR</sequence>
<evidence type="ECO:0000313" key="5">
    <source>
        <dbReference type="Proteomes" id="UP000220192"/>
    </source>
</evidence>
<dbReference type="Pfam" id="PF06013">
    <property type="entry name" value="WXG100"/>
    <property type="match status" value="1"/>
</dbReference>